<organism evidence="3 4">
    <name type="scientific">Candidatus Niyogibacteria bacterium CG10_big_fil_rev_8_21_14_0_10_42_19</name>
    <dbReference type="NCBI Taxonomy" id="1974725"/>
    <lineage>
        <taxon>Bacteria</taxon>
        <taxon>Candidatus Niyogiibacteriota</taxon>
    </lineage>
</organism>
<dbReference type="Gene3D" id="3.40.50.700">
    <property type="entry name" value="NADH:ubiquinone oxidoreductase-like, 20kDa subunit"/>
    <property type="match status" value="1"/>
</dbReference>
<dbReference type="InterPro" id="IPR051349">
    <property type="entry name" value="Hydrogenase_assoc-protein"/>
</dbReference>
<protein>
    <recommendedName>
        <fullName evidence="2">NADH:ubiquinone oxidoreductase-like 20kDa subunit domain-containing protein</fullName>
    </recommendedName>
</protein>
<dbReference type="AlphaFoldDB" id="A0A2H0TGE2"/>
<dbReference type="Pfam" id="PF01058">
    <property type="entry name" value="Oxidored_q6"/>
    <property type="match status" value="1"/>
</dbReference>
<dbReference type="InterPro" id="IPR037024">
    <property type="entry name" value="NiFe_Hase_small_N_sf"/>
</dbReference>
<dbReference type="InterPro" id="IPR006137">
    <property type="entry name" value="NADH_UbQ_OxRdtase-like_20kDa"/>
</dbReference>
<evidence type="ECO:0000259" key="2">
    <source>
        <dbReference type="Pfam" id="PF01058"/>
    </source>
</evidence>
<sequence length="173" mass="19568">MPEEIKTSDSAVSDHKKIRIGWFTFSCCEDNTIVLTEIMNDHWQEWKKLFDFRHVNVLKSKNVLDELDIAFIEGAIASDEHAEKLKKIRSVSKKLVAVGACAIIGMPAGQRNFFNEEQKKEIDFLLMRFSAMPKVLRVADVVKIDAEVPGCPMEPEVFLTAVNKLVGELSNNT</sequence>
<dbReference type="SUPFAM" id="SSF56770">
    <property type="entry name" value="HydA/Nqo6-like"/>
    <property type="match status" value="1"/>
</dbReference>
<evidence type="ECO:0000256" key="1">
    <source>
        <dbReference type="ARBA" id="ARBA00023002"/>
    </source>
</evidence>
<name>A0A2H0TGE2_9BACT</name>
<evidence type="ECO:0000313" key="4">
    <source>
        <dbReference type="Proteomes" id="UP000229383"/>
    </source>
</evidence>
<feature type="domain" description="NADH:ubiquinone oxidoreductase-like 20kDa subunit" evidence="2">
    <location>
        <begin position="31"/>
        <end position="164"/>
    </location>
</feature>
<reference evidence="4" key="1">
    <citation type="submission" date="2017-09" db="EMBL/GenBank/DDBJ databases">
        <title>Depth-based differentiation of microbial function through sediment-hosted aquifers and enrichment of novel symbionts in the deep terrestrial subsurface.</title>
        <authorList>
            <person name="Probst A.J."/>
            <person name="Ladd B."/>
            <person name="Jarett J.K."/>
            <person name="Geller-Mcgrath D.E."/>
            <person name="Sieber C.M.K."/>
            <person name="Emerson J.B."/>
            <person name="Anantharaman K."/>
            <person name="Thomas B.C."/>
            <person name="Malmstrom R."/>
            <person name="Stieglmeier M."/>
            <person name="Klingl A."/>
            <person name="Woyke T."/>
            <person name="Ryan C.M."/>
            <person name="Banfield J.F."/>
        </authorList>
    </citation>
    <scope>NUCLEOTIDE SEQUENCE [LARGE SCALE GENOMIC DNA]</scope>
</reference>
<dbReference type="GO" id="GO:0051536">
    <property type="term" value="F:iron-sulfur cluster binding"/>
    <property type="evidence" value="ECO:0007669"/>
    <property type="project" value="InterPro"/>
</dbReference>
<dbReference type="PANTHER" id="PTHR42845">
    <property type="entry name" value="COENZYME F420-REDUCING HYDROGENASE, GAMMA SUBUNIT"/>
    <property type="match status" value="1"/>
</dbReference>
<keyword evidence="1" id="KW-0560">Oxidoreductase</keyword>
<dbReference type="PANTHER" id="PTHR42845:SF1">
    <property type="entry name" value="HYDROGENASE SMALL SUBUNIT"/>
    <property type="match status" value="1"/>
</dbReference>
<dbReference type="EMBL" id="PFCN01000009">
    <property type="protein sequence ID" value="PIR70601.1"/>
    <property type="molecule type" value="Genomic_DNA"/>
</dbReference>
<evidence type="ECO:0000313" key="3">
    <source>
        <dbReference type="EMBL" id="PIR70601.1"/>
    </source>
</evidence>
<gene>
    <name evidence="3" type="ORF">COU46_00665</name>
</gene>
<dbReference type="Proteomes" id="UP000229383">
    <property type="component" value="Unassembled WGS sequence"/>
</dbReference>
<accession>A0A2H0TGE2</accession>
<dbReference type="GO" id="GO:0016491">
    <property type="term" value="F:oxidoreductase activity"/>
    <property type="evidence" value="ECO:0007669"/>
    <property type="project" value="UniProtKB-KW"/>
</dbReference>
<comment type="caution">
    <text evidence="3">The sequence shown here is derived from an EMBL/GenBank/DDBJ whole genome shotgun (WGS) entry which is preliminary data.</text>
</comment>
<proteinExistence type="predicted"/>